<dbReference type="EMBL" id="JAUHTC010000101">
    <property type="protein sequence ID" value="MDN4522708.1"/>
    <property type="molecule type" value="Genomic_DNA"/>
</dbReference>
<accession>A0ABT8HPL9</accession>
<dbReference type="InterPro" id="IPR036890">
    <property type="entry name" value="HATPase_C_sf"/>
</dbReference>
<dbReference type="Gene3D" id="3.30.565.10">
    <property type="entry name" value="Histidine kinase-like ATPase, C-terminal domain"/>
    <property type="match status" value="1"/>
</dbReference>
<organism evidence="1 2">
    <name type="scientific">Mycolicibacterium austroafricanum</name>
    <name type="common">Mycobacterium austroafricanum</name>
    <dbReference type="NCBI Taxonomy" id="39687"/>
    <lineage>
        <taxon>Bacteria</taxon>
        <taxon>Bacillati</taxon>
        <taxon>Actinomycetota</taxon>
        <taxon>Actinomycetes</taxon>
        <taxon>Mycobacteriales</taxon>
        <taxon>Mycobacteriaceae</taxon>
        <taxon>Mycolicibacterium</taxon>
    </lineage>
</organism>
<proteinExistence type="predicted"/>
<keyword evidence="2" id="KW-1185">Reference proteome</keyword>
<dbReference type="RefSeq" id="WP_234935394.1">
    <property type="nucleotide sequence ID" value="NZ_CP070380.1"/>
</dbReference>
<evidence type="ECO:0000313" key="2">
    <source>
        <dbReference type="Proteomes" id="UP001172687"/>
    </source>
</evidence>
<reference evidence="1" key="1">
    <citation type="submission" date="2023-07" db="EMBL/GenBank/DDBJ databases">
        <title>Degradation of tert-butanol by M. austroafricanum TBA100.</title>
        <authorList>
            <person name="Helbich S."/>
            <person name="Vainshtein Y."/>
        </authorList>
    </citation>
    <scope>NUCLEOTIDE SEQUENCE</scope>
    <source>
        <strain evidence="1">TBA100</strain>
    </source>
</reference>
<comment type="caution">
    <text evidence="1">The sequence shown here is derived from an EMBL/GenBank/DDBJ whole genome shotgun (WGS) entry which is preliminary data.</text>
</comment>
<sequence>MIRDDGCGGAVLQQHRGLATLAARVQAVNGTLTISSPAGGPTEVSMRCPI</sequence>
<dbReference type="Proteomes" id="UP001172687">
    <property type="component" value="Unassembled WGS sequence"/>
</dbReference>
<gene>
    <name evidence="1" type="ORF">QYF68_33520</name>
</gene>
<evidence type="ECO:0000313" key="1">
    <source>
        <dbReference type="EMBL" id="MDN4522708.1"/>
    </source>
</evidence>
<protein>
    <submittedName>
        <fullName evidence="1">Uncharacterized protein</fullName>
    </submittedName>
</protein>
<name>A0ABT8HPL9_MYCAO</name>